<gene>
    <name evidence="2" type="ORF">IGX34_12025</name>
</gene>
<feature type="transmembrane region" description="Helical" evidence="1">
    <location>
        <begin position="216"/>
        <end position="240"/>
    </location>
</feature>
<feature type="transmembrane region" description="Helical" evidence="1">
    <location>
        <begin position="283"/>
        <end position="303"/>
    </location>
</feature>
<name>A0ABR9GAQ6_9GAMM</name>
<accession>A0ABR9GAQ6</accession>
<reference evidence="2 3" key="1">
    <citation type="submission" date="2020-09" db="EMBL/GenBank/DDBJ databases">
        <title>Dyella sp. 7MK23 isolated from forest soil.</title>
        <authorList>
            <person name="Fu J."/>
        </authorList>
    </citation>
    <scope>NUCLEOTIDE SEQUENCE [LARGE SCALE GENOMIC DNA]</scope>
    <source>
        <strain evidence="2 3">7MK23</strain>
    </source>
</reference>
<organism evidence="2 3">
    <name type="scientific">Dyella acidiphila</name>
    <dbReference type="NCBI Taxonomy" id="2775866"/>
    <lineage>
        <taxon>Bacteria</taxon>
        <taxon>Pseudomonadati</taxon>
        <taxon>Pseudomonadota</taxon>
        <taxon>Gammaproteobacteria</taxon>
        <taxon>Lysobacterales</taxon>
        <taxon>Rhodanobacteraceae</taxon>
        <taxon>Dyella</taxon>
    </lineage>
</organism>
<dbReference type="EMBL" id="JACZZA010000007">
    <property type="protein sequence ID" value="MBE1161117.1"/>
    <property type="molecule type" value="Genomic_DNA"/>
</dbReference>
<evidence type="ECO:0008006" key="4">
    <source>
        <dbReference type="Google" id="ProtNLM"/>
    </source>
</evidence>
<evidence type="ECO:0000313" key="2">
    <source>
        <dbReference type="EMBL" id="MBE1161117.1"/>
    </source>
</evidence>
<evidence type="ECO:0000313" key="3">
    <source>
        <dbReference type="Proteomes" id="UP000651010"/>
    </source>
</evidence>
<feature type="transmembrane region" description="Helical" evidence="1">
    <location>
        <begin position="169"/>
        <end position="185"/>
    </location>
</feature>
<keyword evidence="1" id="KW-0472">Membrane</keyword>
<feature type="transmembrane region" description="Helical" evidence="1">
    <location>
        <begin position="145"/>
        <end position="162"/>
    </location>
</feature>
<comment type="caution">
    <text evidence="2">The sequence shown here is derived from an EMBL/GenBank/DDBJ whole genome shotgun (WGS) entry which is preliminary data.</text>
</comment>
<keyword evidence="1" id="KW-1133">Transmembrane helix</keyword>
<feature type="transmembrane region" description="Helical" evidence="1">
    <location>
        <begin position="6"/>
        <end position="26"/>
    </location>
</feature>
<sequence length="538" mass="59057">MERSAPGYRVFAWTMLAVLAAAGLLLTYRSVMATWFVDPDVVNVAMLRDGVARHGWAFLASWIYTTDNWVFSLLPWYWLLYATVGDTPFVLVVSGWVVFLLCAALTAYLVIRLTERRWVGAAVFALLVCPNYLAIGPAGLLGHPITHNSSMIWCLVGWLLAWRGLRVRRLGWMAGACVAALIVGLSDPWSMAAFILPALLSSLVLAVSAPRAQRRFFAAASALWLLTALLARTRVLHLLLFLPGYPLQRPDIHTLGQNAAWTLRSLGMAFAPWPSRDLENSSAILVGLVLVIVLLGWASLRLLAGWRALSGERSWMVLSFALSIAGTAAGAVIGPTPAGFSAMHFMINAYFLVPVIVASSACWSTSLSFARTAMAWGTVIAISGVLQMERSLQTIAQGDLSLVRTVKPLTELLQREHLTYGYGAYWGAQANAVTWYSRGRVVIRPIRFDPATGQVSTQHQQASRYWITPQDMPADQHDFFVILGNDGEICPDPAQCEAGVIRQWGPPQRRLTAPGPRGDLTILVWPKRLYSPGTLVSD</sequence>
<protein>
    <recommendedName>
        <fullName evidence="4">Glycosyltransferase RgtA/B/C/D-like domain-containing protein</fullName>
    </recommendedName>
</protein>
<keyword evidence="3" id="KW-1185">Reference proteome</keyword>
<dbReference type="Proteomes" id="UP000651010">
    <property type="component" value="Unassembled WGS sequence"/>
</dbReference>
<evidence type="ECO:0000256" key="1">
    <source>
        <dbReference type="SAM" id="Phobius"/>
    </source>
</evidence>
<feature type="transmembrane region" description="Helical" evidence="1">
    <location>
        <begin position="345"/>
        <end position="364"/>
    </location>
</feature>
<feature type="transmembrane region" description="Helical" evidence="1">
    <location>
        <begin position="89"/>
        <end position="111"/>
    </location>
</feature>
<proteinExistence type="predicted"/>
<keyword evidence="1" id="KW-0812">Transmembrane</keyword>
<feature type="transmembrane region" description="Helical" evidence="1">
    <location>
        <begin position="315"/>
        <end position="333"/>
    </location>
</feature>
<feature type="transmembrane region" description="Helical" evidence="1">
    <location>
        <begin position="118"/>
        <end position="139"/>
    </location>
</feature>
<dbReference type="RefSeq" id="WP_192555978.1">
    <property type="nucleotide sequence ID" value="NZ_JACZZA010000007.1"/>
</dbReference>
<feature type="transmembrane region" description="Helical" evidence="1">
    <location>
        <begin position="191"/>
        <end position="209"/>
    </location>
</feature>
<feature type="transmembrane region" description="Helical" evidence="1">
    <location>
        <begin position="56"/>
        <end position="77"/>
    </location>
</feature>